<protein>
    <submittedName>
        <fullName evidence="2">Uncharacterized protein</fullName>
    </submittedName>
</protein>
<dbReference type="EMBL" id="JARFYN010000038">
    <property type="protein sequence ID" value="MDL2408731.1"/>
    <property type="molecule type" value="Genomic_DNA"/>
</dbReference>
<dbReference type="RefSeq" id="WP_285882180.1">
    <property type="nucleotide sequence ID" value="NZ_JARFYN010000038.1"/>
</dbReference>
<organism evidence="2 3">
    <name type="scientific">Rhizobium calliandrae</name>
    <dbReference type="NCBI Taxonomy" id="1312182"/>
    <lineage>
        <taxon>Bacteria</taxon>
        <taxon>Pseudomonadati</taxon>
        <taxon>Pseudomonadota</taxon>
        <taxon>Alphaproteobacteria</taxon>
        <taxon>Hyphomicrobiales</taxon>
        <taxon>Rhizobiaceae</taxon>
        <taxon>Rhizobium/Agrobacterium group</taxon>
        <taxon>Rhizobium</taxon>
    </lineage>
</organism>
<name>A0ABT7KJW2_9HYPH</name>
<accession>A0ABT7KJW2</accession>
<evidence type="ECO:0000256" key="1">
    <source>
        <dbReference type="SAM" id="MobiDB-lite"/>
    </source>
</evidence>
<comment type="caution">
    <text evidence="2">The sequence shown here is derived from an EMBL/GenBank/DDBJ whole genome shotgun (WGS) entry which is preliminary data.</text>
</comment>
<keyword evidence="3" id="KW-1185">Reference proteome</keyword>
<sequence length="94" mass="10433">MAKTKQAGRRGHDGSGSRHTASHLQPGVNIWMLGMECLICPVLDIKRLLISIANRPFQLVLFIEQRIQGIRKQGVRTCVHAVEQTADDRNAGCN</sequence>
<gene>
    <name evidence="2" type="ORF">PY650_24430</name>
</gene>
<evidence type="ECO:0000313" key="3">
    <source>
        <dbReference type="Proteomes" id="UP001172630"/>
    </source>
</evidence>
<reference evidence="2" key="1">
    <citation type="submission" date="2023-06" db="EMBL/GenBank/DDBJ databases">
        <title>Phylogenetic Diversity of Rhizobium strains.</title>
        <authorList>
            <person name="Moura F.T."/>
            <person name="Helene L.C.F."/>
            <person name="Hungria M."/>
        </authorList>
    </citation>
    <scope>NUCLEOTIDE SEQUENCE</scope>
    <source>
        <strain evidence="2">CCGE524</strain>
    </source>
</reference>
<evidence type="ECO:0000313" key="2">
    <source>
        <dbReference type="EMBL" id="MDL2408731.1"/>
    </source>
</evidence>
<dbReference type="Proteomes" id="UP001172630">
    <property type="component" value="Unassembled WGS sequence"/>
</dbReference>
<proteinExistence type="predicted"/>
<feature type="region of interest" description="Disordered" evidence="1">
    <location>
        <begin position="1"/>
        <end position="22"/>
    </location>
</feature>